<name>A0A449HZH5_9BACE</name>
<feature type="active site" description="Nucleophile" evidence="9">
    <location>
        <position position="329"/>
    </location>
</feature>
<comment type="similarity">
    <text evidence="1">In the C-terminal section; belongs to the MsrB Met sulfoxide reductase family.</text>
</comment>
<comment type="catalytic activity">
    <reaction evidence="7 9">
        <text>L-methionyl-[protein] + [thioredoxin]-disulfide + H2O = L-methionyl-(R)-S-oxide-[protein] + [thioredoxin]-dithiol</text>
        <dbReference type="Rhea" id="RHEA:24164"/>
        <dbReference type="Rhea" id="RHEA-COMP:10698"/>
        <dbReference type="Rhea" id="RHEA-COMP:10700"/>
        <dbReference type="Rhea" id="RHEA-COMP:12313"/>
        <dbReference type="Rhea" id="RHEA-COMP:12314"/>
        <dbReference type="ChEBI" id="CHEBI:15377"/>
        <dbReference type="ChEBI" id="CHEBI:16044"/>
        <dbReference type="ChEBI" id="CHEBI:29950"/>
        <dbReference type="ChEBI" id="CHEBI:45764"/>
        <dbReference type="ChEBI" id="CHEBI:50058"/>
        <dbReference type="EC" id="1.8.4.12"/>
    </reaction>
</comment>
<dbReference type="EC" id="1.8.4.12" evidence="9"/>
<evidence type="ECO:0000313" key="14">
    <source>
        <dbReference type="Proteomes" id="UP000396835"/>
    </source>
</evidence>
<dbReference type="Pfam" id="PF01641">
    <property type="entry name" value="SelR"/>
    <property type="match status" value="1"/>
</dbReference>
<dbReference type="OrthoDB" id="4174719at2"/>
<dbReference type="GO" id="GO:0033744">
    <property type="term" value="F:L-methionine:thioredoxin-disulfide S-oxidoreductase activity"/>
    <property type="evidence" value="ECO:0007669"/>
    <property type="project" value="RHEA"/>
</dbReference>
<evidence type="ECO:0000256" key="2">
    <source>
        <dbReference type="ARBA" id="ARBA00011017"/>
    </source>
</evidence>
<dbReference type="InterPro" id="IPR036509">
    <property type="entry name" value="Met_Sox_Rdtase_MsrA_sf"/>
</dbReference>
<dbReference type="NCBIfam" id="TIGR00357">
    <property type="entry name" value="peptide-methionine (R)-S-oxide reductase MsrB"/>
    <property type="match status" value="1"/>
</dbReference>
<dbReference type="GO" id="GO:0005737">
    <property type="term" value="C:cytoplasm"/>
    <property type="evidence" value="ECO:0007669"/>
    <property type="project" value="TreeGrafter"/>
</dbReference>
<keyword evidence="4" id="KW-0511">Multifunctional enzyme</keyword>
<dbReference type="InterPro" id="IPR011057">
    <property type="entry name" value="Mss4-like_sf"/>
</dbReference>
<dbReference type="InterPro" id="IPR028427">
    <property type="entry name" value="Met_Sox_Rdtase_MsrB"/>
</dbReference>
<feature type="active site" evidence="10">
    <location>
        <position position="47"/>
    </location>
</feature>
<dbReference type="SUPFAM" id="SSF51316">
    <property type="entry name" value="Mss4-like"/>
    <property type="match status" value="1"/>
</dbReference>
<dbReference type="AlphaFoldDB" id="A0A449HZH5"/>
<dbReference type="HAMAP" id="MF_01400">
    <property type="entry name" value="MsrB"/>
    <property type="match status" value="1"/>
</dbReference>
<evidence type="ECO:0000256" key="4">
    <source>
        <dbReference type="ARBA" id="ARBA00023268"/>
    </source>
</evidence>
<evidence type="ECO:0000256" key="8">
    <source>
        <dbReference type="ARBA" id="ARBA00048782"/>
    </source>
</evidence>
<dbReference type="FunFam" id="2.170.150.20:FF:000003">
    <property type="entry name" value="Peptide methionine sulfoxide reductase MsrB"/>
    <property type="match status" value="1"/>
</dbReference>
<dbReference type="Pfam" id="PF01625">
    <property type="entry name" value="PMSR"/>
    <property type="match status" value="1"/>
</dbReference>
<comment type="similarity">
    <text evidence="9">Belongs to the MsrB Met sulfoxide reductase family.</text>
</comment>
<feature type="signal peptide" evidence="11">
    <location>
        <begin position="1"/>
        <end position="19"/>
    </location>
</feature>
<dbReference type="SUPFAM" id="SSF55068">
    <property type="entry name" value="Peptide methionine sulfoxide reductase"/>
    <property type="match status" value="1"/>
</dbReference>
<keyword evidence="3 9" id="KW-0560">Oxidoreductase</keyword>
<evidence type="ECO:0000256" key="6">
    <source>
        <dbReference type="ARBA" id="ARBA00047806"/>
    </source>
</evidence>
<sequence length="357" mass="40518">MKTLSIAILLLGAFSLVFASPQTLQKKEDMTKEVKNVKKEIYLAGGCFWGTEHYLKQIRGVIKTEVGYANGKASHPDYQTVSTGKTGFVETVKVEYDPKQLTPEMLLELFFETIDPISVNKQGNDAGTQYRTGIYYTDKADEPLIKASINRLAAKHTKPIAVEYKPLENYFPAEEYHQDYLDKHPDGYCHIPKRLFQAAKEANPAPSPKKRYTRMDDASLKKKLTPMQYNVTRNNATETPFNNEYWNESRDGIYVDITTGEPLFVSTDKFDSGCGWPSFSKPIDKSLITEKADHSHGMIRTEVRSKTGDTHLGHLFNDGPKEKGGMRYCINSAALLFIPKEKMKEKGYEEYIPLLNK</sequence>
<evidence type="ECO:0000259" key="12">
    <source>
        <dbReference type="PROSITE" id="PS51790"/>
    </source>
</evidence>
<comment type="function">
    <text evidence="5 10">Has an important function as a repair enzyme for proteins that have been inactivated by oxidation. Catalyzes the reversible oxidation-reduction of methionine sulfoxide in proteins to methionine.</text>
</comment>
<dbReference type="HAMAP" id="MF_01401">
    <property type="entry name" value="MsrA"/>
    <property type="match status" value="1"/>
</dbReference>
<evidence type="ECO:0000256" key="7">
    <source>
        <dbReference type="ARBA" id="ARBA00048488"/>
    </source>
</evidence>
<accession>A0A449HZH5</accession>
<comment type="similarity">
    <text evidence="2">In the N-terminal section; belongs to the MsrA Met sulfoxide reductase family.</text>
</comment>
<evidence type="ECO:0000256" key="5">
    <source>
        <dbReference type="ARBA" id="ARBA00024679"/>
    </source>
</evidence>
<feature type="chain" id="PRO_5019328634" description="Multifunctional fusion protein" evidence="11">
    <location>
        <begin position="20"/>
        <end position="357"/>
    </location>
</feature>
<evidence type="ECO:0000256" key="10">
    <source>
        <dbReference type="HAMAP-Rule" id="MF_01401"/>
    </source>
</evidence>
<evidence type="ECO:0000256" key="11">
    <source>
        <dbReference type="SAM" id="SignalP"/>
    </source>
</evidence>
<dbReference type="PANTHER" id="PTHR10173">
    <property type="entry name" value="METHIONINE SULFOXIDE REDUCTASE"/>
    <property type="match status" value="1"/>
</dbReference>
<comment type="similarity">
    <text evidence="10">Belongs to the MsrA Met sulfoxide reductase family.</text>
</comment>
<dbReference type="GO" id="GO:0006979">
    <property type="term" value="P:response to oxidative stress"/>
    <property type="evidence" value="ECO:0007669"/>
    <property type="project" value="InterPro"/>
</dbReference>
<evidence type="ECO:0000256" key="1">
    <source>
        <dbReference type="ARBA" id="ARBA00008076"/>
    </source>
</evidence>
<dbReference type="GO" id="GO:0033743">
    <property type="term" value="F:peptide-methionine (R)-S-oxide reductase activity"/>
    <property type="evidence" value="ECO:0007669"/>
    <property type="project" value="UniProtKB-UniRule"/>
</dbReference>
<comment type="caution">
    <text evidence="9">Lacks conserved residue(s) required for the propagation of feature annotation.</text>
</comment>
<dbReference type="Gene3D" id="2.170.150.20">
    <property type="entry name" value="Peptide methionine sulfoxide reductase"/>
    <property type="match status" value="1"/>
</dbReference>
<dbReference type="Gene3D" id="3.30.1060.10">
    <property type="entry name" value="Peptide methionine sulphoxide reductase MsrA"/>
    <property type="match status" value="1"/>
</dbReference>
<dbReference type="RefSeq" id="WP_131751264.1">
    <property type="nucleotide sequence ID" value="NZ_CAACYH010000002.1"/>
</dbReference>
<evidence type="ECO:0000256" key="3">
    <source>
        <dbReference type="ARBA" id="ARBA00023002"/>
    </source>
</evidence>
<reference evidence="13 14" key="1">
    <citation type="submission" date="2019-02" db="EMBL/GenBank/DDBJ databases">
        <authorList>
            <consortium name="Pathogen Informatics"/>
        </authorList>
    </citation>
    <scope>NUCLEOTIDE SEQUENCE [LARGE SCALE GENOMIC DNA]</scope>
    <source>
        <strain evidence="13 14">3012STDY7078512</strain>
    </source>
</reference>
<dbReference type="PROSITE" id="PS51790">
    <property type="entry name" value="MSRB"/>
    <property type="match status" value="1"/>
</dbReference>
<dbReference type="EMBL" id="CAACYH010000002">
    <property type="protein sequence ID" value="VFB12585.1"/>
    <property type="molecule type" value="Genomic_DNA"/>
</dbReference>
<dbReference type="Proteomes" id="UP000396835">
    <property type="component" value="Unassembled WGS sequence"/>
</dbReference>
<comment type="catalytic activity">
    <reaction evidence="6 10">
        <text>L-methionyl-[protein] + [thioredoxin]-disulfide + H2O = L-methionyl-(S)-S-oxide-[protein] + [thioredoxin]-dithiol</text>
        <dbReference type="Rhea" id="RHEA:14217"/>
        <dbReference type="Rhea" id="RHEA-COMP:10698"/>
        <dbReference type="Rhea" id="RHEA-COMP:10700"/>
        <dbReference type="Rhea" id="RHEA-COMP:12313"/>
        <dbReference type="Rhea" id="RHEA-COMP:12315"/>
        <dbReference type="ChEBI" id="CHEBI:15377"/>
        <dbReference type="ChEBI" id="CHEBI:16044"/>
        <dbReference type="ChEBI" id="CHEBI:29950"/>
        <dbReference type="ChEBI" id="CHEBI:44120"/>
        <dbReference type="ChEBI" id="CHEBI:50058"/>
        <dbReference type="EC" id="1.8.4.11"/>
    </reaction>
</comment>
<evidence type="ECO:0000313" key="13">
    <source>
        <dbReference type="EMBL" id="VFB12585.1"/>
    </source>
</evidence>
<dbReference type="InterPro" id="IPR002579">
    <property type="entry name" value="Met_Sox_Rdtase_MsrB_dom"/>
</dbReference>
<comment type="catalytic activity">
    <reaction evidence="8 10">
        <text>[thioredoxin]-disulfide + L-methionine + H2O = L-methionine (S)-S-oxide + [thioredoxin]-dithiol</text>
        <dbReference type="Rhea" id="RHEA:19993"/>
        <dbReference type="Rhea" id="RHEA-COMP:10698"/>
        <dbReference type="Rhea" id="RHEA-COMP:10700"/>
        <dbReference type="ChEBI" id="CHEBI:15377"/>
        <dbReference type="ChEBI" id="CHEBI:29950"/>
        <dbReference type="ChEBI" id="CHEBI:50058"/>
        <dbReference type="ChEBI" id="CHEBI:57844"/>
        <dbReference type="ChEBI" id="CHEBI:58772"/>
        <dbReference type="EC" id="1.8.4.11"/>
    </reaction>
</comment>
<gene>
    <name evidence="13" type="primary">msrAB</name>
    <name evidence="10" type="synonym">msrA</name>
    <name evidence="9" type="synonym">msrB</name>
    <name evidence="13" type="ORF">NCTC7812_00069</name>
</gene>
<protein>
    <recommendedName>
        <fullName evidence="9 10">Multifunctional fusion protein</fullName>
    </recommendedName>
    <domain>
        <recommendedName>
            <fullName evidence="10">Peptide methionine sulfoxide reductase MsrA</fullName>
            <shortName evidence="10">Protein-methionine-S-oxide reductase</shortName>
            <ecNumber evidence="10">1.8.4.11</ecNumber>
        </recommendedName>
        <alternativeName>
            <fullName evidence="10">Peptide-methionine (S)-S-oxide reductase</fullName>
            <shortName evidence="10">Peptide Met(O) reductase</shortName>
        </alternativeName>
    </domain>
    <domain>
        <recommendedName>
            <fullName evidence="9">Peptide methionine sulfoxide reductase MsrB</fullName>
            <ecNumber evidence="9">1.8.4.12</ecNumber>
        </recommendedName>
        <alternativeName>
            <fullName evidence="9">Peptide-methionine (R)-S-oxide reductase</fullName>
        </alternativeName>
    </domain>
</protein>
<dbReference type="PANTHER" id="PTHR10173:SF59">
    <property type="entry name" value="PEPTIDE METHIONINE SULFOXIDE REDUCTASE MSRA_MSRB"/>
    <property type="match status" value="1"/>
</dbReference>
<dbReference type="GO" id="GO:0008113">
    <property type="term" value="F:peptide-methionine (S)-S-oxide reductase activity"/>
    <property type="evidence" value="ECO:0007669"/>
    <property type="project" value="UniProtKB-UniRule"/>
</dbReference>
<dbReference type="GO" id="GO:0030091">
    <property type="term" value="P:protein repair"/>
    <property type="evidence" value="ECO:0007669"/>
    <property type="project" value="InterPro"/>
</dbReference>
<dbReference type="InterPro" id="IPR002569">
    <property type="entry name" value="Met_Sox_Rdtase_MsrA_dom"/>
</dbReference>
<dbReference type="NCBIfam" id="TIGR00401">
    <property type="entry name" value="msrA"/>
    <property type="match status" value="1"/>
</dbReference>
<proteinExistence type="inferred from homology"/>
<organism evidence="13 14">
    <name type="scientific">Prevotella heparinolytica</name>
    <dbReference type="NCBI Taxonomy" id="28113"/>
    <lineage>
        <taxon>Bacteria</taxon>
        <taxon>Pseudomonadati</taxon>
        <taxon>Bacteroidota</taxon>
        <taxon>Bacteroidia</taxon>
        <taxon>Bacteroidales</taxon>
        <taxon>Bacteroidaceae</taxon>
        <taxon>Bacteroides</taxon>
    </lineage>
</organism>
<evidence type="ECO:0000256" key="9">
    <source>
        <dbReference type="HAMAP-Rule" id="MF_01400"/>
    </source>
</evidence>
<feature type="domain" description="MsrB" evidence="12">
    <location>
        <begin position="217"/>
        <end position="340"/>
    </location>
</feature>
<keyword evidence="11" id="KW-0732">Signal</keyword>
<dbReference type="EC" id="1.8.4.11" evidence="10"/>